<evidence type="ECO:0000313" key="7">
    <source>
        <dbReference type="EMBL" id="MFD1190974.1"/>
    </source>
</evidence>
<dbReference type="Proteomes" id="UP001597216">
    <property type="component" value="Unassembled WGS sequence"/>
</dbReference>
<dbReference type="InterPro" id="IPR002372">
    <property type="entry name" value="PQQ_rpt_dom"/>
</dbReference>
<evidence type="ECO:0000256" key="1">
    <source>
        <dbReference type="ARBA" id="ARBA00001931"/>
    </source>
</evidence>
<organism evidence="7 8">
    <name type="scientific">Phenylobacterium conjunctum</name>
    <dbReference type="NCBI Taxonomy" id="1298959"/>
    <lineage>
        <taxon>Bacteria</taxon>
        <taxon>Pseudomonadati</taxon>
        <taxon>Pseudomonadota</taxon>
        <taxon>Alphaproteobacteria</taxon>
        <taxon>Caulobacterales</taxon>
        <taxon>Caulobacteraceae</taxon>
        <taxon>Phenylobacterium</taxon>
    </lineage>
</organism>
<dbReference type="InterPro" id="IPR017511">
    <property type="entry name" value="PQQ_mDH"/>
</dbReference>
<dbReference type="SUPFAM" id="SSF50998">
    <property type="entry name" value="Quinoprotein alcohol dehydrogenase-like"/>
    <property type="match status" value="1"/>
</dbReference>
<proteinExistence type="inferred from homology"/>
<evidence type="ECO:0000256" key="4">
    <source>
        <dbReference type="SAM" id="MobiDB-lite"/>
    </source>
</evidence>
<comment type="caution">
    <text evidence="7">The sequence shown here is derived from an EMBL/GenBank/DDBJ whole genome shotgun (WGS) entry which is preliminary data.</text>
</comment>
<feature type="compositionally biased region" description="Basic and acidic residues" evidence="4">
    <location>
        <begin position="395"/>
        <end position="404"/>
    </location>
</feature>
<dbReference type="SMART" id="SM00564">
    <property type="entry name" value="PQQ"/>
    <property type="match status" value="5"/>
</dbReference>
<comment type="cofactor">
    <cofactor evidence="1">
        <name>pyrroloquinoline quinone</name>
        <dbReference type="ChEBI" id="CHEBI:58442"/>
    </cofactor>
</comment>
<feature type="chain" id="PRO_5046125869" evidence="5">
    <location>
        <begin position="32"/>
        <end position="656"/>
    </location>
</feature>
<dbReference type="RefSeq" id="WP_377353521.1">
    <property type="nucleotide sequence ID" value="NZ_JBHTLQ010000019.1"/>
</dbReference>
<comment type="similarity">
    <text evidence="2">Belongs to the bacterial PQQ dehydrogenase family.</text>
</comment>
<evidence type="ECO:0000256" key="3">
    <source>
        <dbReference type="ARBA" id="ARBA00023002"/>
    </source>
</evidence>
<protein>
    <submittedName>
        <fullName evidence="7">Pyrroloquinoline quinone-dependent dehydrogenase</fullName>
    </submittedName>
</protein>
<accession>A0ABW3T1F5</accession>
<name>A0ABW3T1F5_9CAUL</name>
<feature type="domain" description="Pyrrolo-quinoline quinone repeat" evidence="6">
    <location>
        <begin position="45"/>
        <end position="636"/>
    </location>
</feature>
<evidence type="ECO:0000256" key="2">
    <source>
        <dbReference type="ARBA" id="ARBA00008156"/>
    </source>
</evidence>
<keyword evidence="3" id="KW-0560">Oxidoreductase</keyword>
<evidence type="ECO:0000259" key="6">
    <source>
        <dbReference type="Pfam" id="PF01011"/>
    </source>
</evidence>
<keyword evidence="5" id="KW-0732">Signal</keyword>
<dbReference type="EMBL" id="JBHTLQ010000019">
    <property type="protein sequence ID" value="MFD1190974.1"/>
    <property type="molecule type" value="Genomic_DNA"/>
</dbReference>
<reference evidence="8" key="1">
    <citation type="journal article" date="2019" name="Int. J. Syst. Evol. Microbiol.">
        <title>The Global Catalogue of Microorganisms (GCM) 10K type strain sequencing project: providing services to taxonomists for standard genome sequencing and annotation.</title>
        <authorList>
            <consortium name="The Broad Institute Genomics Platform"/>
            <consortium name="The Broad Institute Genome Sequencing Center for Infectious Disease"/>
            <person name="Wu L."/>
            <person name="Ma J."/>
        </authorList>
    </citation>
    <scope>NUCLEOTIDE SEQUENCE [LARGE SCALE GENOMIC DNA]</scope>
    <source>
        <strain evidence="8">CCUG 55074</strain>
    </source>
</reference>
<gene>
    <name evidence="7" type="ORF">ACFQ27_10320</name>
</gene>
<evidence type="ECO:0000256" key="5">
    <source>
        <dbReference type="SAM" id="SignalP"/>
    </source>
</evidence>
<dbReference type="InterPro" id="IPR018391">
    <property type="entry name" value="PQQ_b-propeller_rpt"/>
</dbReference>
<dbReference type="CDD" id="cd10280">
    <property type="entry name" value="PQQ_mGDH"/>
    <property type="match status" value="1"/>
</dbReference>
<keyword evidence="8" id="KW-1185">Reference proteome</keyword>
<sequence>MRSTAAPQGPHRRRLLLAGASLFLLPGCASLATGGGGAPRKAGEWPVYGGDNRGTKYSPLDRIHRGNAKDLQVAWTWASPDDAVRAANPGLPLGEFQATPIMVDGKLFVSTAFCQVAAIDPVTGATLWLYDPGTWKHGAFTSKGLIHRGVAYWREGDDARVIIATGDNRLIALDAATGKPVPSFGQNGEVDLGTIGLSRPLARDPVDLFGTTSAPVICRDVVIVGQYIHDRPVIAEMPPGDVRGFDVRTGALKWTFRTVPRKGDYGYDTWEGGSADRNGNANVWAPFTADDETGLVYLPGTCPTNNFYGGDRPGDNLFGNALICVDASTGLRRWHFQFVHHDIWDYDLPCAPNLVDITVGGRRIKAVAQVTKSGFTFVFDRLTGQPVWPIEERPVPQSELKGERTSPTQPFPTLPRPFEHPGMSADLLVDFTPEIRAEAEAILANYKWGPIFTPFGTKPTIQTPAWVGGANWGGAGVDPETGVLFVPSTSSIASMALDETGKRVAGANETEEIAGSSRVVTGPRGLPLLKPPYGRITAIDLNTGEHLWMRPNGPGATDSPAMKPFNLGWVGSTGRTGPLVTKTLLFVGEGPHDPRYAKKVLRAYDKATGEIVAEIELPGHTLGPPMTYEKGGRQFIVCGMGFRRQPHRLVALALPA</sequence>
<dbReference type="InterPro" id="IPR011047">
    <property type="entry name" value="Quinoprotein_ADH-like_sf"/>
</dbReference>
<dbReference type="PANTHER" id="PTHR32303">
    <property type="entry name" value="QUINOPROTEIN ALCOHOL DEHYDROGENASE (CYTOCHROME C)"/>
    <property type="match status" value="1"/>
</dbReference>
<feature type="region of interest" description="Disordered" evidence="4">
    <location>
        <begin position="395"/>
        <end position="417"/>
    </location>
</feature>
<dbReference type="Pfam" id="PF01011">
    <property type="entry name" value="PQQ"/>
    <property type="match status" value="1"/>
</dbReference>
<dbReference type="Gene3D" id="2.140.10.10">
    <property type="entry name" value="Quinoprotein alcohol dehydrogenase-like superfamily"/>
    <property type="match status" value="2"/>
</dbReference>
<feature type="signal peptide" evidence="5">
    <location>
        <begin position="1"/>
        <end position="31"/>
    </location>
</feature>
<dbReference type="PANTHER" id="PTHR32303:SF4">
    <property type="entry name" value="QUINOPROTEIN GLUCOSE DEHYDROGENASE"/>
    <property type="match status" value="1"/>
</dbReference>
<evidence type="ECO:0000313" key="8">
    <source>
        <dbReference type="Proteomes" id="UP001597216"/>
    </source>
</evidence>